<dbReference type="EMBL" id="SDRB02009105">
    <property type="protein sequence ID" value="THG08747.1"/>
    <property type="molecule type" value="Genomic_DNA"/>
</dbReference>
<evidence type="ECO:0008006" key="3">
    <source>
        <dbReference type="Google" id="ProtNLM"/>
    </source>
</evidence>
<dbReference type="InterPro" id="IPR006502">
    <property type="entry name" value="PDDEXK-like"/>
</dbReference>
<name>A0A4V6RYE1_CAMSN</name>
<comment type="caution">
    <text evidence="1">The sequence shown here is derived from an EMBL/GenBank/DDBJ whole genome shotgun (WGS) entry which is preliminary data.</text>
</comment>
<dbReference type="PANTHER" id="PTHR31579">
    <property type="entry name" value="OS03G0796600 PROTEIN"/>
    <property type="match status" value="1"/>
</dbReference>
<dbReference type="AlphaFoldDB" id="A0A4V6RYE1"/>
<protein>
    <recommendedName>
        <fullName evidence="3">DUF506 family protein</fullName>
    </recommendedName>
</protein>
<keyword evidence="2" id="KW-1185">Reference proteome</keyword>
<reference evidence="1 2" key="1">
    <citation type="journal article" date="2018" name="Proc. Natl. Acad. Sci. U.S.A.">
        <title>Draft genome sequence of Camellia sinensis var. sinensis provides insights into the evolution of the tea genome and tea quality.</title>
        <authorList>
            <person name="Wei C."/>
            <person name="Yang H."/>
            <person name="Wang S."/>
            <person name="Zhao J."/>
            <person name="Liu C."/>
            <person name="Gao L."/>
            <person name="Xia E."/>
            <person name="Lu Y."/>
            <person name="Tai Y."/>
            <person name="She G."/>
            <person name="Sun J."/>
            <person name="Cao H."/>
            <person name="Tong W."/>
            <person name="Gao Q."/>
            <person name="Li Y."/>
            <person name="Deng W."/>
            <person name="Jiang X."/>
            <person name="Wang W."/>
            <person name="Chen Q."/>
            <person name="Zhang S."/>
            <person name="Li H."/>
            <person name="Wu J."/>
            <person name="Wang P."/>
            <person name="Li P."/>
            <person name="Shi C."/>
            <person name="Zheng F."/>
            <person name="Jian J."/>
            <person name="Huang B."/>
            <person name="Shan D."/>
            <person name="Shi M."/>
            <person name="Fang C."/>
            <person name="Yue Y."/>
            <person name="Li F."/>
            <person name="Li D."/>
            <person name="Wei S."/>
            <person name="Han B."/>
            <person name="Jiang C."/>
            <person name="Yin Y."/>
            <person name="Xia T."/>
            <person name="Zhang Z."/>
            <person name="Bennetzen J.L."/>
            <person name="Zhao S."/>
            <person name="Wan X."/>
        </authorList>
    </citation>
    <scope>NUCLEOTIDE SEQUENCE [LARGE SCALE GENOMIC DNA]</scope>
    <source>
        <strain evidence="2">cv. Shuchazao</strain>
        <tissue evidence="1">Leaf</tissue>
    </source>
</reference>
<organism evidence="1 2">
    <name type="scientific">Camellia sinensis var. sinensis</name>
    <name type="common">China tea</name>
    <dbReference type="NCBI Taxonomy" id="542762"/>
    <lineage>
        <taxon>Eukaryota</taxon>
        <taxon>Viridiplantae</taxon>
        <taxon>Streptophyta</taxon>
        <taxon>Embryophyta</taxon>
        <taxon>Tracheophyta</taxon>
        <taxon>Spermatophyta</taxon>
        <taxon>Magnoliopsida</taxon>
        <taxon>eudicotyledons</taxon>
        <taxon>Gunneridae</taxon>
        <taxon>Pentapetalae</taxon>
        <taxon>asterids</taxon>
        <taxon>Ericales</taxon>
        <taxon>Theaceae</taxon>
        <taxon>Camellia</taxon>
    </lineage>
</organism>
<gene>
    <name evidence="1" type="ORF">TEA_027108</name>
</gene>
<proteinExistence type="predicted"/>
<dbReference type="PANTHER" id="PTHR31579:SF84">
    <property type="entry name" value="F21O3.6 PROTEIN"/>
    <property type="match status" value="1"/>
</dbReference>
<evidence type="ECO:0000313" key="2">
    <source>
        <dbReference type="Proteomes" id="UP000306102"/>
    </source>
</evidence>
<dbReference type="Proteomes" id="UP000306102">
    <property type="component" value="Unassembled WGS sequence"/>
</dbReference>
<dbReference type="NCBIfam" id="TIGR01615">
    <property type="entry name" value="A_thal_3542"/>
    <property type="match status" value="1"/>
</dbReference>
<accession>A0A4V6RYE1</accession>
<evidence type="ECO:0000313" key="1">
    <source>
        <dbReference type="EMBL" id="THG08747.1"/>
    </source>
</evidence>
<dbReference type="Pfam" id="PF04720">
    <property type="entry name" value="PDDEXK_6"/>
    <property type="match status" value="1"/>
</dbReference>
<sequence>MAAFARAKRVTDPLNDKVKARIVGNFRFEPVYVSSGSEHGGENSGYDDSPCLSDLVHGFLEDDAGVAESPEYDSDSERDISMSDPTDVIEDLVNPAVMINIDSFRNALLAHVSNAMAVFSCARSNKPVFSRNVMAFLRNLGYNAAICKTKWESSGGLTSGNYEFIDVVRLESGTSQSHRYFVDLDFAGEFVIARPTRHYELLLQTLPEVFVGRIEDLKQIVKAMSDAAKRSLKSRGLSLPPWRKNRYMQNKWFGSHRRTVNVIPANSQSLPPPTNPSFAVKCRSVGFDAVNGSLFVPATTRTR</sequence>